<name>A0A371D4D7_9APHY</name>
<dbReference type="EMBL" id="KZ857419">
    <property type="protein sequence ID" value="RDX47390.1"/>
    <property type="molecule type" value="Genomic_DNA"/>
</dbReference>
<proteinExistence type="predicted"/>
<sequence>MTSNQCKPGTPTLPKHMSGCNTSASGKGNCLTVPPPDLPTFMTPNLPGVHGPQCTTDRRLHADGWQTPCLAACPSAVRRLLHYMPPAARMLLSVYPPAPDGRLTASLSWRLGVRPHWRTSAPYRLDVRGTGVTGLHGARRTYAAGRQCACATVVAAAHGGLNTWVSFIRESLNYAAPVTHGQLPVNTAAARNPLADVRSLPTRRPRYRRHWATRRPPHIRRWPTMRMRHGRSRCTPHPYRLDVCRADIAGTQNTRSTYAAGRRCAIITHTDSWRTLAAYMSGPQRQQDPLCYLITDLPGNMCHGMHEPRP</sequence>
<dbReference type="Proteomes" id="UP000256964">
    <property type="component" value="Unassembled WGS sequence"/>
</dbReference>
<evidence type="ECO:0000256" key="1">
    <source>
        <dbReference type="SAM" id="MobiDB-lite"/>
    </source>
</evidence>
<evidence type="ECO:0000313" key="2">
    <source>
        <dbReference type="EMBL" id="RDX47390.1"/>
    </source>
</evidence>
<organism evidence="2 3">
    <name type="scientific">Lentinus brumalis</name>
    <dbReference type="NCBI Taxonomy" id="2498619"/>
    <lineage>
        <taxon>Eukaryota</taxon>
        <taxon>Fungi</taxon>
        <taxon>Dikarya</taxon>
        <taxon>Basidiomycota</taxon>
        <taxon>Agaricomycotina</taxon>
        <taxon>Agaricomycetes</taxon>
        <taxon>Polyporales</taxon>
        <taxon>Polyporaceae</taxon>
        <taxon>Lentinus</taxon>
    </lineage>
</organism>
<gene>
    <name evidence="2" type="ORF">OH76DRAFT_1419637</name>
</gene>
<accession>A0A371D4D7</accession>
<keyword evidence="3" id="KW-1185">Reference proteome</keyword>
<dbReference type="AlphaFoldDB" id="A0A371D4D7"/>
<reference evidence="2 3" key="1">
    <citation type="journal article" date="2018" name="Biotechnol. Biofuels">
        <title>Integrative visual omics of the white-rot fungus Polyporus brumalis exposes the biotechnological potential of its oxidative enzymes for delignifying raw plant biomass.</title>
        <authorList>
            <person name="Miyauchi S."/>
            <person name="Rancon A."/>
            <person name="Drula E."/>
            <person name="Hage H."/>
            <person name="Chaduli D."/>
            <person name="Favel A."/>
            <person name="Grisel S."/>
            <person name="Henrissat B."/>
            <person name="Herpoel-Gimbert I."/>
            <person name="Ruiz-Duenas F.J."/>
            <person name="Chevret D."/>
            <person name="Hainaut M."/>
            <person name="Lin J."/>
            <person name="Wang M."/>
            <person name="Pangilinan J."/>
            <person name="Lipzen A."/>
            <person name="Lesage-Meessen L."/>
            <person name="Navarro D."/>
            <person name="Riley R."/>
            <person name="Grigoriev I.V."/>
            <person name="Zhou S."/>
            <person name="Raouche S."/>
            <person name="Rosso M.N."/>
        </authorList>
    </citation>
    <scope>NUCLEOTIDE SEQUENCE [LARGE SCALE GENOMIC DNA]</scope>
    <source>
        <strain evidence="2 3">BRFM 1820</strain>
    </source>
</reference>
<feature type="region of interest" description="Disordered" evidence="1">
    <location>
        <begin position="1"/>
        <end position="20"/>
    </location>
</feature>
<evidence type="ECO:0000313" key="3">
    <source>
        <dbReference type="Proteomes" id="UP000256964"/>
    </source>
</evidence>
<protein>
    <submittedName>
        <fullName evidence="2">Uncharacterized protein</fullName>
    </submittedName>
</protein>